<gene>
    <name evidence="1" type="ORF">MC7420_6153</name>
</gene>
<proteinExistence type="predicted"/>
<protein>
    <submittedName>
        <fullName evidence="1">Uncharacterized protein</fullName>
    </submittedName>
</protein>
<dbReference type="STRING" id="118168.MC7420_6153"/>
<organism evidence="1 2">
    <name type="scientific">Coleofasciculus chthonoplastes PCC 7420</name>
    <dbReference type="NCBI Taxonomy" id="118168"/>
    <lineage>
        <taxon>Bacteria</taxon>
        <taxon>Bacillati</taxon>
        <taxon>Cyanobacteriota</taxon>
        <taxon>Cyanophyceae</taxon>
        <taxon>Coleofasciculales</taxon>
        <taxon>Coleofasciculaceae</taxon>
        <taxon>Coleofasciculus</taxon>
    </lineage>
</organism>
<dbReference type="HOGENOM" id="CLU_3024244_0_0_3"/>
<dbReference type="Proteomes" id="UP000003835">
    <property type="component" value="Unassembled WGS sequence"/>
</dbReference>
<sequence length="55" mass="6292">MRSKLRHSSFVIGHSSFVNSLSHLPHLPHLLHLLHLPCMPAPQDATDFGYNKCFR</sequence>
<dbReference type="AlphaFoldDB" id="B4VTW0"/>
<evidence type="ECO:0000313" key="1">
    <source>
        <dbReference type="EMBL" id="EDX74675.1"/>
    </source>
</evidence>
<keyword evidence="2" id="KW-1185">Reference proteome</keyword>
<evidence type="ECO:0000313" key="2">
    <source>
        <dbReference type="Proteomes" id="UP000003835"/>
    </source>
</evidence>
<dbReference type="EMBL" id="DS989852">
    <property type="protein sequence ID" value="EDX74675.1"/>
    <property type="molecule type" value="Genomic_DNA"/>
</dbReference>
<name>B4VTW0_9CYAN</name>
<accession>B4VTW0</accession>
<reference evidence="1 2" key="1">
    <citation type="submission" date="2008-07" db="EMBL/GenBank/DDBJ databases">
        <authorList>
            <person name="Tandeau de Marsac N."/>
            <person name="Ferriera S."/>
            <person name="Johnson J."/>
            <person name="Kravitz S."/>
            <person name="Beeson K."/>
            <person name="Sutton G."/>
            <person name="Rogers Y.-H."/>
            <person name="Friedman R."/>
            <person name="Frazier M."/>
            <person name="Venter J.C."/>
        </authorList>
    </citation>
    <scope>NUCLEOTIDE SEQUENCE [LARGE SCALE GENOMIC DNA]</scope>
    <source>
        <strain evidence="1 2">PCC 7420</strain>
    </source>
</reference>